<organism evidence="8 9">
    <name type="scientific">Ruminococcus albus SY3</name>
    <dbReference type="NCBI Taxonomy" id="1341156"/>
    <lineage>
        <taxon>Bacteria</taxon>
        <taxon>Bacillati</taxon>
        <taxon>Bacillota</taxon>
        <taxon>Clostridia</taxon>
        <taxon>Eubacteriales</taxon>
        <taxon>Oscillospiraceae</taxon>
        <taxon>Ruminococcus</taxon>
    </lineage>
</organism>
<evidence type="ECO:0000256" key="4">
    <source>
        <dbReference type="ARBA" id="ARBA00022989"/>
    </source>
</evidence>
<evidence type="ECO:0000259" key="7">
    <source>
        <dbReference type="Pfam" id="PF04024"/>
    </source>
</evidence>
<dbReference type="Pfam" id="PF04024">
    <property type="entry name" value="PspC"/>
    <property type="match status" value="1"/>
</dbReference>
<feature type="transmembrane region" description="Helical" evidence="6">
    <location>
        <begin position="31"/>
        <end position="57"/>
    </location>
</feature>
<feature type="domain" description="Phage shock protein PspC N-terminal" evidence="7">
    <location>
        <begin position="3"/>
        <end position="59"/>
    </location>
</feature>
<dbReference type="InterPro" id="IPR052027">
    <property type="entry name" value="PspC"/>
</dbReference>
<reference evidence="8 9" key="1">
    <citation type="submission" date="2013-06" db="EMBL/GenBank/DDBJ databases">
        <title>Rumen cellulosomics: divergent fiber-degrading strategies revealed by comparative genome-wide analysis of six Ruminococcal strains.</title>
        <authorList>
            <person name="Dassa B."/>
            <person name="Borovok I."/>
            <person name="Lamed R."/>
            <person name="Flint H."/>
            <person name="Yeoman C.J."/>
            <person name="White B."/>
            <person name="Bayer E.A."/>
        </authorList>
    </citation>
    <scope>NUCLEOTIDE SEQUENCE [LARGE SCALE GENOMIC DNA]</scope>
    <source>
        <strain evidence="8 9">SY3</strain>
    </source>
</reference>
<dbReference type="PANTHER" id="PTHR33885:SF3">
    <property type="entry name" value="PHAGE SHOCK PROTEIN C"/>
    <property type="match status" value="1"/>
</dbReference>
<dbReference type="RefSeq" id="WP_024858428.1">
    <property type="nucleotide sequence ID" value="NZ_JEOB01000003.1"/>
</dbReference>
<dbReference type="EMBL" id="JEOB01000003">
    <property type="protein sequence ID" value="EXM38881.1"/>
    <property type="molecule type" value="Genomic_DNA"/>
</dbReference>
<evidence type="ECO:0000256" key="3">
    <source>
        <dbReference type="ARBA" id="ARBA00022692"/>
    </source>
</evidence>
<dbReference type="InterPro" id="IPR007168">
    <property type="entry name" value="Phageshock_PspC_N"/>
</dbReference>
<dbReference type="AlphaFoldDB" id="A0A011VUC8"/>
<proteinExistence type="predicted"/>
<dbReference type="Proteomes" id="UP000021369">
    <property type="component" value="Unassembled WGS sequence"/>
</dbReference>
<keyword evidence="5 6" id="KW-0472">Membrane</keyword>
<dbReference type="PANTHER" id="PTHR33885">
    <property type="entry name" value="PHAGE SHOCK PROTEIN C"/>
    <property type="match status" value="1"/>
</dbReference>
<gene>
    <name evidence="8" type="ORF">RASY3_11120</name>
</gene>
<sequence length="61" mass="6410">MEKKLYRIRNGSMLAGVCTGIAAYFNVDVNIVRLGAVILACMGGVGIIPYIAAAIILPEGQ</sequence>
<dbReference type="GO" id="GO:0005886">
    <property type="term" value="C:plasma membrane"/>
    <property type="evidence" value="ECO:0007669"/>
    <property type="project" value="UniProtKB-SubCell"/>
</dbReference>
<accession>A0A011VUC8</accession>
<dbReference type="PATRIC" id="fig|1341156.4.peg.2168"/>
<keyword evidence="2" id="KW-1003">Cell membrane</keyword>
<evidence type="ECO:0000256" key="6">
    <source>
        <dbReference type="SAM" id="Phobius"/>
    </source>
</evidence>
<evidence type="ECO:0000313" key="8">
    <source>
        <dbReference type="EMBL" id="EXM38881.1"/>
    </source>
</evidence>
<keyword evidence="3 6" id="KW-0812">Transmembrane</keyword>
<evidence type="ECO:0000256" key="5">
    <source>
        <dbReference type="ARBA" id="ARBA00023136"/>
    </source>
</evidence>
<protein>
    <submittedName>
        <fullName evidence="8">Phage-shock protein</fullName>
    </submittedName>
</protein>
<evidence type="ECO:0000313" key="9">
    <source>
        <dbReference type="Proteomes" id="UP000021369"/>
    </source>
</evidence>
<dbReference type="OrthoDB" id="9815286at2"/>
<evidence type="ECO:0000256" key="2">
    <source>
        <dbReference type="ARBA" id="ARBA00022475"/>
    </source>
</evidence>
<comment type="subcellular location">
    <subcellularLocation>
        <location evidence="1">Cell membrane</location>
        <topology evidence="1">Single-pass membrane protein</topology>
    </subcellularLocation>
</comment>
<comment type="caution">
    <text evidence="8">The sequence shown here is derived from an EMBL/GenBank/DDBJ whole genome shotgun (WGS) entry which is preliminary data.</text>
</comment>
<evidence type="ECO:0000256" key="1">
    <source>
        <dbReference type="ARBA" id="ARBA00004162"/>
    </source>
</evidence>
<name>A0A011VUC8_RUMAL</name>
<keyword evidence="4 6" id="KW-1133">Transmembrane helix</keyword>
<keyword evidence="9" id="KW-1185">Reference proteome</keyword>